<dbReference type="CDD" id="cd00146">
    <property type="entry name" value="PKD"/>
    <property type="match status" value="1"/>
</dbReference>
<dbReference type="AlphaFoldDB" id="A0A7J4XCC8"/>
<dbReference type="Pfam" id="PF03644">
    <property type="entry name" value="Glyco_hydro_85"/>
    <property type="match status" value="1"/>
</dbReference>
<accession>A0A7J4XCC8</accession>
<evidence type="ECO:0000256" key="1">
    <source>
        <dbReference type="ARBA" id="ARBA00022729"/>
    </source>
</evidence>
<dbReference type="PROSITE" id="PS50093">
    <property type="entry name" value="PKD"/>
    <property type="match status" value="1"/>
</dbReference>
<dbReference type="Gene3D" id="3.20.20.80">
    <property type="entry name" value="Glycosidases"/>
    <property type="match status" value="1"/>
</dbReference>
<dbReference type="SMART" id="SM00560">
    <property type="entry name" value="LamGL"/>
    <property type="match status" value="1"/>
</dbReference>
<feature type="signal peptide" evidence="3">
    <location>
        <begin position="1"/>
        <end position="21"/>
    </location>
</feature>
<protein>
    <submittedName>
        <fullName evidence="5">T9SS type A sorting domain-containing protein</fullName>
    </submittedName>
</protein>
<organism evidence="5 6">
    <name type="scientific">Bacteroides salyersiae</name>
    <dbReference type="NCBI Taxonomy" id="291644"/>
    <lineage>
        <taxon>Bacteria</taxon>
        <taxon>Pseudomonadati</taxon>
        <taxon>Bacteroidota</taxon>
        <taxon>Bacteroidia</taxon>
        <taxon>Bacteroidales</taxon>
        <taxon>Bacteroidaceae</taxon>
        <taxon>Bacteroides</taxon>
    </lineage>
</organism>
<feature type="domain" description="PKD" evidence="4">
    <location>
        <begin position="1073"/>
        <end position="1132"/>
    </location>
</feature>
<dbReference type="Gene3D" id="2.60.40.10">
    <property type="entry name" value="Immunoglobulins"/>
    <property type="match status" value="1"/>
</dbReference>
<dbReference type="Pfam" id="PF13385">
    <property type="entry name" value="Laminin_G_3"/>
    <property type="match status" value="1"/>
</dbReference>
<dbReference type="SUPFAM" id="SSF49899">
    <property type="entry name" value="Concanavalin A-like lectins/glucanases"/>
    <property type="match status" value="1"/>
</dbReference>
<dbReference type="GO" id="GO:0005829">
    <property type="term" value="C:cytosol"/>
    <property type="evidence" value="ECO:0007669"/>
    <property type="project" value="UniProtKB-SubCell"/>
</dbReference>
<dbReference type="Gene3D" id="2.60.120.200">
    <property type="match status" value="1"/>
</dbReference>
<sequence>MKNRFSLLCSAALLLASSVCAQTEVRMDMYVPLFNSGEWYDSQNFESWEPGQNPEENFFISRVRPRERFVNEKTQVYPAEDAKGKKVLWWMPISNGDWTLNLPSYSMRNDIFSMWSYLDVHGGWNQPMLRSSGTFGDVCHKNGVRNSVLVFFDSGSTIDYTKPSQNAPSKFFAMLFKEEGGKFVNAERLVKMFRYYGISGWSINPEVSMTQDTANKLQDFLVACREAAEKLGWGDQWNLCWYDSMLNSGGVSFSMNTLYSSNQNWFAYRDDRTKQVADHFFLNYNHGSGQITNAVRTAKSLGHSPFDVYTGQHIGTRGLGDSWESIMENEISIGTWGEHSQNNIFYNSTDKGSAPEIQSQVYTEKLEMFFSGGNRNPKNTPEYITSRGDLSYANMQKFNGVATKVVAQSTLNELPFVTYFSLGNGLCNYEKGEKFSDFQWYNLGMQDFMPTWRWWVIDDNGNVPADAIKCDLSYDEAYMGANSLKFSGKTAKSNVRLFKTQFAVKGSEKATLVYKVKEGTDAKMKLTYSLQGSEDQFKSVVVPAAKAGEWSTATWKLSDWGINNGDVIACLGVTIENTDEKYAVNVGELSIVDPAKTFNPVKPTIITDGYEMQMNHSAYNYETIKLIWKAKDSEDPWTTVYNDDVDTWYYEVMVREDGGEPKMVNRTTSWAAVTVVQLTATSKTFEMGVRAVAPDGVTRSEIAWLDQVFEHKYEYKTGIVFDGRKIVPDEEFTISLEDPTIPTAHWILTAEDGTTVKEEDGQAITASCPSVGLYNLSVSFDNPSPEDPDAVYQKTYDGLVVVTPEATGRYPKADFTFDEDIDISEGPQNVTFTFNGIKGEGYTSNAIDLTDGTHFFAADPAVLGTPSTITMAAWVKPTNLAGQVMSLRDLGTNPSWGSTWIYLEKEKTTGQVQFCLMGRDRGSDFKDMFSGVEVKIGTWYHIAMVLDRDNREVRLYVNGKRVAEQSVSFKTSYDLYSLGTEGFQGSIDEVQFWNKALTDEEMAVAMYGYTPDKVPAGLQGYWIFEDKCADNDKKFPNLGKAGEEFPGGVFKGTTMNDNDNLTPSIVPGSTWLSGNTKVEATLTWDFKGAANVDLSNIEAPVVTYEEEGNYPATLTVTNAYGTDVKEVTVKVEKGGVGIEDINKDYVTITPTVFTDNVAVGLIDAGTYTMTVYDSKGMLVKRLQKDCVNNETVHIDLDVTSGIYLLKVMKNDMILKSAKIIKK</sequence>
<dbReference type="InterPro" id="IPR026444">
    <property type="entry name" value="Secre_tail"/>
</dbReference>
<dbReference type="InterPro" id="IPR006558">
    <property type="entry name" value="LamG-like"/>
</dbReference>
<dbReference type="SUPFAM" id="SSF49299">
    <property type="entry name" value="PKD domain"/>
    <property type="match status" value="1"/>
</dbReference>
<evidence type="ECO:0000256" key="3">
    <source>
        <dbReference type="SAM" id="SignalP"/>
    </source>
</evidence>
<dbReference type="PANTHER" id="PTHR13246:SF1">
    <property type="entry name" value="CYTOSOLIC ENDO-BETA-N-ACETYLGLUCOSAMINIDASE"/>
    <property type="match status" value="1"/>
</dbReference>
<name>A0A7J4XCC8_9BACE</name>
<dbReference type="Proteomes" id="UP000422221">
    <property type="component" value="Unassembled WGS sequence"/>
</dbReference>
<evidence type="ECO:0000256" key="2">
    <source>
        <dbReference type="ARBA" id="ARBA00023157"/>
    </source>
</evidence>
<dbReference type="SMART" id="SM00089">
    <property type="entry name" value="PKD"/>
    <property type="match status" value="1"/>
</dbReference>
<dbReference type="Gene3D" id="2.60.120.260">
    <property type="entry name" value="Galactose-binding domain-like"/>
    <property type="match status" value="1"/>
</dbReference>
<evidence type="ECO:0000313" key="6">
    <source>
        <dbReference type="Proteomes" id="UP000422221"/>
    </source>
</evidence>
<dbReference type="RefSeq" id="WP_129647885.1">
    <property type="nucleotide sequence ID" value="NZ_JADNPJ010000004.1"/>
</dbReference>
<dbReference type="InterPro" id="IPR022409">
    <property type="entry name" value="PKD/Chitinase_dom"/>
</dbReference>
<dbReference type="InterPro" id="IPR013320">
    <property type="entry name" value="ConA-like_dom_sf"/>
</dbReference>
<reference evidence="5 6" key="1">
    <citation type="journal article" date="2019" name="Nat. Med.">
        <title>A library of human gut bacterial isolates paired with longitudinal multiomics data enables mechanistic microbiome research.</title>
        <authorList>
            <person name="Poyet M."/>
            <person name="Groussin M."/>
            <person name="Gibbons S.M."/>
            <person name="Avila-Pacheco J."/>
            <person name="Jiang X."/>
            <person name="Kearney S.M."/>
            <person name="Perrotta A.R."/>
            <person name="Berdy B."/>
            <person name="Zhao S."/>
            <person name="Lieberman T.D."/>
            <person name="Swanson P.K."/>
            <person name="Smith M."/>
            <person name="Roesemann S."/>
            <person name="Alexander J.E."/>
            <person name="Rich S.A."/>
            <person name="Livny J."/>
            <person name="Vlamakis H."/>
            <person name="Clish C."/>
            <person name="Bullock K."/>
            <person name="Deik A."/>
            <person name="Scott J."/>
            <person name="Pierce K.A."/>
            <person name="Xavier R.J."/>
            <person name="Alm E.J."/>
        </authorList>
    </citation>
    <scope>NUCLEOTIDE SEQUENCE [LARGE SCALE GENOMIC DNA]</scope>
    <source>
        <strain evidence="5 6">BIOML-A10</strain>
    </source>
</reference>
<proteinExistence type="predicted"/>
<keyword evidence="2" id="KW-1015">Disulfide bond</keyword>
<evidence type="ECO:0000259" key="4">
    <source>
        <dbReference type="PROSITE" id="PS50093"/>
    </source>
</evidence>
<dbReference type="InterPro" id="IPR000601">
    <property type="entry name" value="PKD_dom"/>
</dbReference>
<dbReference type="InterPro" id="IPR013783">
    <property type="entry name" value="Ig-like_fold"/>
</dbReference>
<keyword evidence="1 3" id="KW-0732">Signal</keyword>
<gene>
    <name evidence="5" type="ORF">F3F73_22775</name>
</gene>
<evidence type="ECO:0000313" key="5">
    <source>
        <dbReference type="EMBL" id="KAA3757075.1"/>
    </source>
</evidence>
<feature type="chain" id="PRO_5029487496" evidence="3">
    <location>
        <begin position="22"/>
        <end position="1222"/>
    </location>
</feature>
<dbReference type="PANTHER" id="PTHR13246">
    <property type="entry name" value="ENDO BETA N-ACETYLGLUCOSAMINIDASE"/>
    <property type="match status" value="1"/>
</dbReference>
<dbReference type="InterPro" id="IPR035986">
    <property type="entry name" value="PKD_dom_sf"/>
</dbReference>
<comment type="caution">
    <text evidence="5">The sequence shown here is derived from an EMBL/GenBank/DDBJ whole genome shotgun (WGS) entry which is preliminary data.</text>
</comment>
<dbReference type="GO" id="GO:0033925">
    <property type="term" value="F:mannosyl-glycoprotein endo-beta-N-acetylglucosaminidase activity"/>
    <property type="evidence" value="ECO:0007669"/>
    <property type="project" value="InterPro"/>
</dbReference>
<dbReference type="GO" id="GO:0005975">
    <property type="term" value="P:carbohydrate metabolic process"/>
    <property type="evidence" value="ECO:0007669"/>
    <property type="project" value="UniProtKB-ARBA"/>
</dbReference>
<dbReference type="NCBIfam" id="TIGR04183">
    <property type="entry name" value="Por_Secre_tail"/>
    <property type="match status" value="1"/>
</dbReference>
<dbReference type="EMBL" id="VWMK01000037">
    <property type="protein sequence ID" value="KAA3757075.1"/>
    <property type="molecule type" value="Genomic_DNA"/>
</dbReference>
<dbReference type="InterPro" id="IPR032979">
    <property type="entry name" value="ENGase"/>
</dbReference>
<dbReference type="InterPro" id="IPR005201">
    <property type="entry name" value="TIM_ENGase"/>
</dbReference>